<feature type="domain" description="Isochorismatase-like" evidence="9">
    <location>
        <begin position="92"/>
        <end position="297"/>
    </location>
</feature>
<evidence type="ECO:0000256" key="1">
    <source>
        <dbReference type="ARBA" id="ARBA00006336"/>
    </source>
</evidence>
<dbReference type="Gene3D" id="3.40.50.1820">
    <property type="entry name" value="alpha/beta hydrolase"/>
    <property type="match status" value="1"/>
</dbReference>
<evidence type="ECO:0000313" key="10">
    <source>
        <dbReference type="EMBL" id="CEO54230.1"/>
    </source>
</evidence>
<evidence type="ECO:0000256" key="6">
    <source>
        <dbReference type="ARBA" id="ARBA00022801"/>
    </source>
</evidence>
<evidence type="ECO:0000256" key="4">
    <source>
        <dbReference type="ARBA" id="ARBA00022670"/>
    </source>
</evidence>
<dbReference type="InterPro" id="IPR000868">
    <property type="entry name" value="Isochorismatase-like_dom"/>
</dbReference>
<accession>A0A0B7KH54</accession>
<evidence type="ECO:0000256" key="5">
    <source>
        <dbReference type="ARBA" id="ARBA00022729"/>
    </source>
</evidence>
<dbReference type="SUPFAM" id="SSF53474">
    <property type="entry name" value="alpha/beta-Hydrolases"/>
    <property type="match status" value="1"/>
</dbReference>
<keyword evidence="6" id="KW-0378">Hydrolase</keyword>
<organism evidence="10">
    <name type="scientific">Bionectria ochroleuca</name>
    <name type="common">Gliocladium roseum</name>
    <dbReference type="NCBI Taxonomy" id="29856"/>
    <lineage>
        <taxon>Eukaryota</taxon>
        <taxon>Fungi</taxon>
        <taxon>Dikarya</taxon>
        <taxon>Ascomycota</taxon>
        <taxon>Pezizomycotina</taxon>
        <taxon>Sordariomycetes</taxon>
        <taxon>Hypocreomycetidae</taxon>
        <taxon>Hypocreales</taxon>
        <taxon>Bionectriaceae</taxon>
        <taxon>Clonostachys</taxon>
    </lineage>
</organism>
<dbReference type="InterPro" id="IPR036380">
    <property type="entry name" value="Isochorismatase-like_sf"/>
</dbReference>
<evidence type="ECO:0000256" key="2">
    <source>
        <dbReference type="ARBA" id="ARBA00009431"/>
    </source>
</evidence>
<comment type="similarity">
    <text evidence="1">Belongs to the isochorismatase family.</text>
</comment>
<dbReference type="Pfam" id="PF00857">
    <property type="entry name" value="Isochorismatase"/>
    <property type="match status" value="1"/>
</dbReference>
<dbReference type="SUPFAM" id="SSF52499">
    <property type="entry name" value="Isochorismatase-like hydrolases"/>
    <property type="match status" value="1"/>
</dbReference>
<dbReference type="InterPro" id="IPR001563">
    <property type="entry name" value="Peptidase_S10"/>
</dbReference>
<name>A0A0B7KH54_BIOOC</name>
<gene>
    <name evidence="10" type="ORF">BN869_000010288_1</name>
</gene>
<keyword evidence="5 8" id="KW-0732">Signal</keyword>
<evidence type="ECO:0000256" key="8">
    <source>
        <dbReference type="SAM" id="SignalP"/>
    </source>
</evidence>
<evidence type="ECO:0000259" key="9">
    <source>
        <dbReference type="Pfam" id="PF00857"/>
    </source>
</evidence>
<dbReference type="GO" id="GO:0004185">
    <property type="term" value="F:serine-type carboxypeptidase activity"/>
    <property type="evidence" value="ECO:0007669"/>
    <property type="project" value="InterPro"/>
</dbReference>
<reference evidence="10" key="1">
    <citation type="submission" date="2015-01" db="EMBL/GenBank/DDBJ databases">
        <authorList>
            <person name="Durling Mikael"/>
        </authorList>
    </citation>
    <scope>NUCLEOTIDE SEQUENCE</scope>
</reference>
<dbReference type="EMBL" id="CDPU01000041">
    <property type="protein sequence ID" value="CEO54230.1"/>
    <property type="molecule type" value="Genomic_DNA"/>
</dbReference>
<dbReference type="PRINTS" id="PR00724">
    <property type="entry name" value="CRBOXYPTASEC"/>
</dbReference>
<dbReference type="CDD" id="cd00431">
    <property type="entry name" value="cysteine_hydrolases"/>
    <property type="match status" value="1"/>
</dbReference>
<dbReference type="AlphaFoldDB" id="A0A0B7KH54"/>
<evidence type="ECO:0000256" key="3">
    <source>
        <dbReference type="ARBA" id="ARBA00022645"/>
    </source>
</evidence>
<dbReference type="MEROPS" id="S10.016"/>
<proteinExistence type="inferred from homology"/>
<feature type="signal peptide" evidence="8">
    <location>
        <begin position="1"/>
        <end position="17"/>
    </location>
</feature>
<evidence type="ECO:0000256" key="7">
    <source>
        <dbReference type="ARBA" id="ARBA00023180"/>
    </source>
</evidence>
<dbReference type="Gene3D" id="3.40.50.850">
    <property type="entry name" value="Isochorismatase-like"/>
    <property type="match status" value="1"/>
</dbReference>
<dbReference type="GO" id="GO:0000324">
    <property type="term" value="C:fungal-type vacuole"/>
    <property type="evidence" value="ECO:0007669"/>
    <property type="project" value="TreeGrafter"/>
</dbReference>
<feature type="chain" id="PRO_5002118613" description="Isochorismatase-like domain-containing protein" evidence="8">
    <location>
        <begin position="18"/>
        <end position="927"/>
    </location>
</feature>
<protein>
    <recommendedName>
        <fullName evidence="9">Isochorismatase-like domain-containing protein</fullName>
    </recommendedName>
</protein>
<dbReference type="Pfam" id="PF00450">
    <property type="entry name" value="Peptidase_S10"/>
    <property type="match status" value="1"/>
</dbReference>
<dbReference type="GO" id="GO:0006508">
    <property type="term" value="P:proteolysis"/>
    <property type="evidence" value="ECO:0007669"/>
    <property type="project" value="UniProtKB-KW"/>
</dbReference>
<dbReference type="PANTHER" id="PTHR11802">
    <property type="entry name" value="SERINE PROTEASE FAMILY S10 SERINE CARBOXYPEPTIDASE"/>
    <property type="match status" value="1"/>
</dbReference>
<dbReference type="PANTHER" id="PTHR11802:SF189">
    <property type="entry name" value="CARBOXYPEPTIDASE"/>
    <property type="match status" value="1"/>
</dbReference>
<sequence length="927" mass="103620">MTTILVLIAFFLATANGFRWRSFEPPPPDMKPLRPIVESGTVPIGPLGNQWIYSPETKSYDLTRGDTQSPSFSFSTSEGTSNVTVVVAPELTTLVVIDMQNYFLHPSCNDHPSGRVAAQKTVEIVKKCREVGIKVIWLNWGLTNEDLDKVPAAQMHSFRQGFANPLSTPQDKRCGFGCDLGGGMGRVLMQNEWNSQLYKPLHEVARPKEDLFINKNRVSGLWSDDKAFSQILEKDKRQTLLFAGVNTNQCVLGTLLDAYYRGYDCILIEDCCATNTPGGQDVSILDIWRNYGFVTTSSALQKDSKEPGHTLMHAIKILVLAGLAATQFPPRPEGQKILRSKFHENVTISYKEPNICELEDSAKSYAGHVHLPPGLLNDTNGEKQDYPINTFFWFFESRSAPHDAPLAIWLNGGPGGSSLLGLFAENGPCTVKNDSTTTEYNPWSWNNFVNILYIDQPNQVGFSYDVLTNGTINPEDDTITVADFSETIPESNFTSRVGTFSSQKASNTANSTDQAAHALWHFAQIWFSEFPHYKPDDDKISLWTESYGGHYGPGFMRFFQEQNEKIANGTIEEEDAHYLHLDTLGIVNGLIDIVLQGEAWIEFPYNNTYEIQVFNESLHEALMTNWTTPGGCKDQLLACQDSLSAFDVNTINHGSVNVKELCAIEPWCDLQSVNLYNDLGHGFYDIAHPRADPFPPYHILGYLSQEHVLAAIGSPVNFTAISMTTNSIFMSTNDFIHGGFLDAMAYLLDSGVSIHMIYGDRDYACSWIGGEAASLAVPYSRQADFTNSSYGKFQISKGDDGFAGITRQLGNFSFTRLFQAGHMVPSYQPAAAYEHFMRATCHKDIFTGTAPVHDNLQNDGEVVDRWLRNPAPEWAAPQCYVLEPRTCTEEVWAKVKEGKAKIENYYVVEIIDQSEETQKERLEYDEL</sequence>
<keyword evidence="7" id="KW-0325">Glycoprotein</keyword>
<keyword evidence="3" id="KW-0121">Carboxypeptidase</keyword>
<keyword evidence="4" id="KW-0645">Protease</keyword>
<dbReference type="InterPro" id="IPR029058">
    <property type="entry name" value="AB_hydrolase_fold"/>
</dbReference>
<comment type="similarity">
    <text evidence="2">Belongs to the peptidase S10 family.</text>
</comment>